<feature type="transmembrane region" description="Helical" evidence="8">
    <location>
        <begin position="20"/>
        <end position="37"/>
    </location>
</feature>
<evidence type="ECO:0000256" key="1">
    <source>
        <dbReference type="ARBA" id="ARBA00004162"/>
    </source>
</evidence>
<accession>A0ABR7QG81</accession>
<evidence type="ECO:0000256" key="6">
    <source>
        <dbReference type="ARBA" id="ARBA00023136"/>
    </source>
</evidence>
<dbReference type="Proteomes" id="UP000619238">
    <property type="component" value="Unassembled WGS sequence"/>
</dbReference>
<dbReference type="EMBL" id="JACGWS010000022">
    <property type="protein sequence ID" value="MBC8757556.1"/>
    <property type="molecule type" value="Genomic_DNA"/>
</dbReference>
<protein>
    <submittedName>
        <fullName evidence="9">Biopolymer transporter ExbD</fullName>
    </submittedName>
</protein>
<evidence type="ECO:0000256" key="4">
    <source>
        <dbReference type="ARBA" id="ARBA00022692"/>
    </source>
</evidence>
<evidence type="ECO:0000256" key="5">
    <source>
        <dbReference type="ARBA" id="ARBA00022989"/>
    </source>
</evidence>
<keyword evidence="3" id="KW-1003">Cell membrane</keyword>
<evidence type="ECO:0000256" key="7">
    <source>
        <dbReference type="RuleBase" id="RU003879"/>
    </source>
</evidence>
<evidence type="ECO:0000256" key="2">
    <source>
        <dbReference type="ARBA" id="ARBA00005811"/>
    </source>
</evidence>
<evidence type="ECO:0000313" key="9">
    <source>
        <dbReference type="EMBL" id="MBC8757556.1"/>
    </source>
</evidence>
<comment type="similarity">
    <text evidence="2 7">Belongs to the ExbD/TolR family.</text>
</comment>
<proteinExistence type="inferred from homology"/>
<gene>
    <name evidence="9" type="ORF">H2O64_23010</name>
</gene>
<evidence type="ECO:0000256" key="3">
    <source>
        <dbReference type="ARBA" id="ARBA00022475"/>
    </source>
</evidence>
<dbReference type="RefSeq" id="WP_187564597.1">
    <property type="nucleotide sequence ID" value="NZ_JACGWS010000022.1"/>
</dbReference>
<keyword evidence="4 7" id="KW-0812">Transmembrane</keyword>
<comment type="subcellular location">
    <subcellularLocation>
        <location evidence="1">Cell membrane</location>
        <topology evidence="1">Single-pass membrane protein</topology>
    </subcellularLocation>
    <subcellularLocation>
        <location evidence="7">Cell membrane</location>
        <topology evidence="7">Single-pass type II membrane protein</topology>
    </subcellularLocation>
</comment>
<keyword evidence="6 8" id="KW-0472">Membrane</keyword>
<dbReference type="InterPro" id="IPR003400">
    <property type="entry name" value="ExbD"/>
</dbReference>
<keyword evidence="5 8" id="KW-1133">Transmembrane helix</keyword>
<keyword evidence="10" id="KW-1185">Reference proteome</keyword>
<organism evidence="9 10">
    <name type="scientific">Kordia aestuariivivens</name>
    <dbReference type="NCBI Taxonomy" id="2759037"/>
    <lineage>
        <taxon>Bacteria</taxon>
        <taxon>Pseudomonadati</taxon>
        <taxon>Bacteroidota</taxon>
        <taxon>Flavobacteriia</taxon>
        <taxon>Flavobacteriales</taxon>
        <taxon>Flavobacteriaceae</taxon>
        <taxon>Kordia</taxon>
    </lineage>
</organism>
<sequence>MSKFKKKKSGELPPVSTAAMPDIVFMLLFFFMTVTTFKKDDYKVRQNLAFADQVQTLNKDDKVIYIYAGKPSQRYQDDFGTQAKIQLNDKFADVSEIKDYWFNEINNNPKLGQQYQNVAITALKVDGETNMGLISDIKQELREINALKINYTTKKGEFSKNYKK</sequence>
<keyword evidence="7" id="KW-0653">Protein transport</keyword>
<keyword evidence="7" id="KW-0813">Transport</keyword>
<name>A0ABR7QG81_9FLAO</name>
<reference evidence="9 10" key="1">
    <citation type="submission" date="2020-07" db="EMBL/GenBank/DDBJ databases">
        <title>Description of Kordia aestuariivivens sp. nov., isolated from a tidal flat.</title>
        <authorList>
            <person name="Park S."/>
            <person name="Yoon J.-H."/>
        </authorList>
    </citation>
    <scope>NUCLEOTIDE SEQUENCE [LARGE SCALE GENOMIC DNA]</scope>
    <source>
        <strain evidence="9 10">YSTF-M3</strain>
    </source>
</reference>
<evidence type="ECO:0000313" key="10">
    <source>
        <dbReference type="Proteomes" id="UP000619238"/>
    </source>
</evidence>
<evidence type="ECO:0000256" key="8">
    <source>
        <dbReference type="SAM" id="Phobius"/>
    </source>
</evidence>
<dbReference type="Pfam" id="PF02472">
    <property type="entry name" value="ExbD"/>
    <property type="match status" value="1"/>
</dbReference>
<comment type="caution">
    <text evidence="9">The sequence shown here is derived from an EMBL/GenBank/DDBJ whole genome shotgun (WGS) entry which is preliminary data.</text>
</comment>